<name>A0A4Z0C3U7_9BURK</name>
<protein>
    <recommendedName>
        <fullName evidence="5">DUF2782 domain-containing protein</fullName>
    </recommendedName>
</protein>
<feature type="region of interest" description="Disordered" evidence="1">
    <location>
        <begin position="60"/>
        <end position="93"/>
    </location>
</feature>
<dbReference type="EMBL" id="SMLM01000001">
    <property type="protein sequence ID" value="TFZ06256.1"/>
    <property type="molecule type" value="Genomic_DNA"/>
</dbReference>
<feature type="chain" id="PRO_5021292621" description="DUF2782 domain-containing protein" evidence="2">
    <location>
        <begin position="22"/>
        <end position="105"/>
    </location>
</feature>
<dbReference type="Proteomes" id="UP000298180">
    <property type="component" value="Unassembled WGS sequence"/>
</dbReference>
<sequence length="105" mass="11433">MPRFAVSAALLIASAASWSQALPPQPEAPLDGRRNQKIERIVHEDAGNRIEEVRYAGQTQSITVQPKGEVPAYEVTPSTPTRGRVADERTGGAGGGQRFWNVFNF</sequence>
<keyword evidence="2" id="KW-0732">Signal</keyword>
<keyword evidence="4" id="KW-1185">Reference proteome</keyword>
<evidence type="ECO:0000313" key="4">
    <source>
        <dbReference type="Proteomes" id="UP000298180"/>
    </source>
</evidence>
<evidence type="ECO:0008006" key="5">
    <source>
        <dbReference type="Google" id="ProtNLM"/>
    </source>
</evidence>
<accession>A0A4Z0C3U7</accession>
<reference evidence="3 4" key="1">
    <citation type="submission" date="2019-03" db="EMBL/GenBank/DDBJ databases">
        <title>Ramlibacter henchirensis DSM 14656, whole genome shotgun sequence.</title>
        <authorList>
            <person name="Zhang X."/>
            <person name="Feng G."/>
            <person name="Zhu H."/>
        </authorList>
    </citation>
    <scope>NUCLEOTIDE SEQUENCE [LARGE SCALE GENOMIC DNA]</scope>
    <source>
        <strain evidence="3 4">DSM 14656</strain>
    </source>
</reference>
<evidence type="ECO:0000256" key="1">
    <source>
        <dbReference type="SAM" id="MobiDB-lite"/>
    </source>
</evidence>
<dbReference type="RefSeq" id="WP_135262343.1">
    <property type="nucleotide sequence ID" value="NZ_SMLM01000001.1"/>
</dbReference>
<comment type="caution">
    <text evidence="3">The sequence shown here is derived from an EMBL/GenBank/DDBJ whole genome shotgun (WGS) entry which is preliminary data.</text>
</comment>
<organism evidence="3 4">
    <name type="scientific">Ramlibacter henchirensis</name>
    <dbReference type="NCBI Taxonomy" id="204072"/>
    <lineage>
        <taxon>Bacteria</taxon>
        <taxon>Pseudomonadati</taxon>
        <taxon>Pseudomonadota</taxon>
        <taxon>Betaproteobacteria</taxon>
        <taxon>Burkholderiales</taxon>
        <taxon>Comamonadaceae</taxon>
        <taxon>Ramlibacter</taxon>
    </lineage>
</organism>
<feature type="signal peptide" evidence="2">
    <location>
        <begin position="1"/>
        <end position="21"/>
    </location>
</feature>
<gene>
    <name evidence="3" type="ORF">EZ313_06320</name>
</gene>
<evidence type="ECO:0000313" key="3">
    <source>
        <dbReference type="EMBL" id="TFZ06256.1"/>
    </source>
</evidence>
<dbReference type="OrthoDB" id="8688876at2"/>
<proteinExistence type="predicted"/>
<evidence type="ECO:0000256" key="2">
    <source>
        <dbReference type="SAM" id="SignalP"/>
    </source>
</evidence>
<dbReference type="AlphaFoldDB" id="A0A4Z0C3U7"/>